<keyword evidence="2 3" id="KW-0808">Transferase</keyword>
<dbReference type="EC" id="2.1.1.171" evidence="3"/>
<dbReference type="Gene3D" id="3.40.50.150">
    <property type="entry name" value="Vaccinia Virus protein VP39"/>
    <property type="match status" value="1"/>
</dbReference>
<dbReference type="EMBL" id="JAPDDR010000009">
    <property type="protein sequence ID" value="MCW1915516.1"/>
    <property type="molecule type" value="Genomic_DNA"/>
</dbReference>
<dbReference type="CDD" id="cd02440">
    <property type="entry name" value="AdoMet_MTases"/>
    <property type="match status" value="1"/>
</dbReference>
<proteinExistence type="predicted"/>
<dbReference type="InterPro" id="IPR029063">
    <property type="entry name" value="SAM-dependent_MTases_sf"/>
</dbReference>
<dbReference type="Pfam" id="PF03602">
    <property type="entry name" value="Cons_hypoth95"/>
    <property type="match status" value="1"/>
</dbReference>
<dbReference type="InterPro" id="IPR002052">
    <property type="entry name" value="DNA_methylase_N6_adenine_CS"/>
</dbReference>
<dbReference type="InterPro" id="IPR004398">
    <property type="entry name" value="RNA_MeTrfase_RsmD"/>
</dbReference>
<dbReference type="RefSeq" id="WP_264515066.1">
    <property type="nucleotide sequence ID" value="NZ_JAPDDR010000009.1"/>
</dbReference>
<dbReference type="GO" id="GO:0052913">
    <property type="term" value="F:16S rRNA (guanine(966)-N(2))-methyltransferase activity"/>
    <property type="evidence" value="ECO:0007669"/>
    <property type="project" value="UniProtKB-EC"/>
</dbReference>
<dbReference type="PANTHER" id="PTHR43542">
    <property type="entry name" value="METHYLTRANSFERASE"/>
    <property type="match status" value="1"/>
</dbReference>
<keyword evidence="4" id="KW-1185">Reference proteome</keyword>
<dbReference type="PANTHER" id="PTHR43542:SF1">
    <property type="entry name" value="METHYLTRANSFERASE"/>
    <property type="match status" value="1"/>
</dbReference>
<evidence type="ECO:0000256" key="2">
    <source>
        <dbReference type="ARBA" id="ARBA00022679"/>
    </source>
</evidence>
<organism evidence="3 4">
    <name type="scientific">Luteolibacter rhizosphaerae</name>
    <dbReference type="NCBI Taxonomy" id="2989719"/>
    <lineage>
        <taxon>Bacteria</taxon>
        <taxon>Pseudomonadati</taxon>
        <taxon>Verrucomicrobiota</taxon>
        <taxon>Verrucomicrobiia</taxon>
        <taxon>Verrucomicrobiales</taxon>
        <taxon>Verrucomicrobiaceae</taxon>
        <taxon>Luteolibacter</taxon>
    </lineage>
</organism>
<comment type="caution">
    <text evidence="3">The sequence shown here is derived from an EMBL/GenBank/DDBJ whole genome shotgun (WGS) entry which is preliminary data.</text>
</comment>
<name>A0ABT3G6P3_9BACT</name>
<dbReference type="SUPFAM" id="SSF53335">
    <property type="entry name" value="S-adenosyl-L-methionine-dependent methyltransferases"/>
    <property type="match status" value="1"/>
</dbReference>
<dbReference type="PIRSF" id="PIRSF004553">
    <property type="entry name" value="CHP00095"/>
    <property type="match status" value="1"/>
</dbReference>
<evidence type="ECO:0000256" key="1">
    <source>
        <dbReference type="ARBA" id="ARBA00022603"/>
    </source>
</evidence>
<dbReference type="PROSITE" id="PS00092">
    <property type="entry name" value="N6_MTASE"/>
    <property type="match status" value="1"/>
</dbReference>
<sequence>MKVSRQLLPVRIIAGTAGRLAIKVPKAVARPTTDFVRQAIFSILGPSVEGTTVLDLFAGSGAIGLEALSRGAASCVFVDEHRQAESVIRENLEKSKLQGGRIVRADVHAWLTRDASTYDLIFADPPYAKYPGHKDHVKALLANPALRDRLADPGWFIAECPSSGRSPEGEGWILKDRREYGGSAILLYAKAEPS</sequence>
<reference evidence="3" key="1">
    <citation type="submission" date="2022-10" db="EMBL/GenBank/DDBJ databases">
        <title>Luteolibacter sp. GHJ8, whole genome shotgun sequencing project.</title>
        <authorList>
            <person name="Zhao G."/>
            <person name="Shen L."/>
        </authorList>
    </citation>
    <scope>NUCLEOTIDE SEQUENCE</scope>
    <source>
        <strain evidence="3">GHJ8</strain>
    </source>
</reference>
<keyword evidence="1 3" id="KW-0489">Methyltransferase</keyword>
<protein>
    <submittedName>
        <fullName evidence="3">16S rRNA (Guanine(966)-N(2))-methyltransferase RsmD</fullName>
        <ecNumber evidence="3">2.1.1.171</ecNumber>
    </submittedName>
</protein>
<evidence type="ECO:0000313" key="3">
    <source>
        <dbReference type="EMBL" id="MCW1915516.1"/>
    </source>
</evidence>
<dbReference type="NCBIfam" id="TIGR00095">
    <property type="entry name" value="16S rRNA (guanine(966)-N(2))-methyltransferase RsmD"/>
    <property type="match status" value="1"/>
</dbReference>
<gene>
    <name evidence="3" type="primary">rsmD</name>
    <name evidence="3" type="ORF">OJ996_18160</name>
</gene>
<accession>A0ABT3G6P3</accession>
<evidence type="ECO:0000313" key="4">
    <source>
        <dbReference type="Proteomes" id="UP001165653"/>
    </source>
</evidence>
<dbReference type="Proteomes" id="UP001165653">
    <property type="component" value="Unassembled WGS sequence"/>
</dbReference>